<sequence length="1042" mass="108588">MASSIVTAAGKSLGSRHNSHSNLVRDDSVNEWLTGSHDNTPKGHQPANTAHSAIPRDSSFASLTDGFDIVSPSSLSWAHPPETKLPTLNHADDYLSHLAKHSIGKYTLAMILVRTKRDTDEERCAAIMMESTDLKSTFTETLHVDDFFNDTASASSSPYMATTINLPGWNHGPEVMGGLIDSDVDSPEGIWYGQTQAVTAKTARRGVNVPSFAISIDQADDELDSPGGLGAGLDQLSSDLSPAGSDGPGFLGAPSRTLRSCISAPLLQRDDPVLAAAGSQTLINDYLIDVGFPQERIPGENALGLELGPRASTASSPANDVPGRPQTLLPGEESKDGMPALTELSGNASVAQSSALFQRRAVQRDLSAPSPVAVPQGGEGDQTIEVAPGRTVTIGNPAESTIDPDKMTDEQRKRLAQLHQIHVAQQAARLGVYQDFVTPSQQFAGQEASERAAKAVQAALMYGMEGNSPRKLSLGSTGLLTPVTPQHPLQPGPSGMPAYQHGVQGYVPMPMQGYAGFDPRVPGMPLSADSASFAPSIQNQFSNLHLAQQQGQPTQQGVFTPQFVHQHDATLFAGSVATGSQDLAGYTSVYPPPRHNSISGSSVGDRGLHALTLNPSGMVSATGHFGSSGEQMLLPPRRASHAVLRTTESSPSLASQIAANPMQLQNPFVQQQQQGAATLEPAKLMAGPGSGLVAPTAATPRSAPADASREHLALQQTRMRQLQQQQLQLLQMQNQARSSNPAPKAGPSTGLTTRKVPGTLTGPLSPPRSPAKMKSTPHLRSPMVGTSALPPSPAKPLAPGLRKIASNRRITTTTTGSGGSSSSSSSSVSASGGVLRSKGSILGNTGGFTLELTTSASPTRARTISHQSASSSRSHSSPGKSKSPTPMATGAAGFSQLAFVNYGMNDADEICSAVAPSGSYKVPLRGFGASSGEEDDFDDETSSVRTRTMSNVTGTTAMAGSDDDDFDMTSPASASGAVPGSPTKRLRKNSSRPMLTASGSSPLKSKRSMANIGSSRTWDLNRSPRKAKSGILSPVSSAGSGE</sequence>
<feature type="compositionally biased region" description="Low complexity" evidence="1">
    <location>
        <begin position="811"/>
        <end position="833"/>
    </location>
</feature>
<evidence type="ECO:0000313" key="2">
    <source>
        <dbReference type="EMBL" id="GAC73052.1"/>
    </source>
</evidence>
<dbReference type="EMBL" id="DF196774">
    <property type="protein sequence ID" value="GAC73052.1"/>
    <property type="molecule type" value="Genomic_DNA"/>
</dbReference>
<feature type="region of interest" description="Disordered" evidence="1">
    <location>
        <begin position="1"/>
        <end position="52"/>
    </location>
</feature>
<dbReference type="Proteomes" id="UP000011976">
    <property type="component" value="Unassembled WGS sequence"/>
</dbReference>
<feature type="compositionally biased region" description="Low complexity" evidence="1">
    <location>
        <begin position="970"/>
        <end position="982"/>
    </location>
</feature>
<gene>
    <name evidence="2" type="ORF">PANT_8c00043</name>
</gene>
<feature type="compositionally biased region" description="Low complexity" evidence="1">
    <location>
        <begin position="713"/>
        <end position="736"/>
    </location>
</feature>
<proteinExistence type="predicted"/>
<feature type="region of interest" description="Disordered" evidence="1">
    <location>
        <begin position="308"/>
        <end position="335"/>
    </location>
</feature>
<dbReference type="AlphaFoldDB" id="M9ME15"/>
<organism evidence="2 3">
    <name type="scientific">Pseudozyma antarctica (strain T-34)</name>
    <name type="common">Yeast</name>
    <name type="synonym">Candida antarctica</name>
    <dbReference type="NCBI Taxonomy" id="1151754"/>
    <lineage>
        <taxon>Eukaryota</taxon>
        <taxon>Fungi</taxon>
        <taxon>Dikarya</taxon>
        <taxon>Basidiomycota</taxon>
        <taxon>Ustilaginomycotina</taxon>
        <taxon>Ustilaginomycetes</taxon>
        <taxon>Ustilaginales</taxon>
        <taxon>Ustilaginaceae</taxon>
        <taxon>Moesziomyces</taxon>
    </lineage>
</organism>
<feature type="compositionally biased region" description="Polar residues" evidence="1">
    <location>
        <begin position="943"/>
        <end position="958"/>
    </location>
</feature>
<feature type="compositionally biased region" description="Polar residues" evidence="1">
    <location>
        <begin position="851"/>
        <end position="864"/>
    </location>
</feature>
<evidence type="ECO:0000313" key="3">
    <source>
        <dbReference type="Proteomes" id="UP000011976"/>
    </source>
</evidence>
<evidence type="ECO:0000256" key="1">
    <source>
        <dbReference type="SAM" id="MobiDB-lite"/>
    </source>
</evidence>
<protein>
    <submittedName>
        <fullName evidence="2">Uncharacterized protein</fullName>
    </submittedName>
</protein>
<accession>M9ME15</accession>
<dbReference type="OrthoDB" id="2551619at2759"/>
<reference evidence="3" key="1">
    <citation type="journal article" date="2013" name="Genome Announc.">
        <title>Genome sequence of the basidiomycetous yeast Pseudozyma antarctica T-34, a producer of the glycolipid biosurfactants mannosylerythritol lipids.</title>
        <authorList>
            <person name="Morita T."/>
            <person name="Koike H."/>
            <person name="Koyama Y."/>
            <person name="Hagiwara H."/>
            <person name="Ito E."/>
            <person name="Fukuoka T."/>
            <person name="Imura T."/>
            <person name="Machida M."/>
            <person name="Kitamoto D."/>
        </authorList>
    </citation>
    <scope>NUCLEOTIDE SEQUENCE [LARGE SCALE GENOMIC DNA]</scope>
    <source>
        <strain evidence="3">T-34</strain>
    </source>
</reference>
<feature type="compositionally biased region" description="Polar residues" evidence="1">
    <location>
        <begin position="1011"/>
        <end position="1020"/>
    </location>
</feature>
<dbReference type="STRING" id="1151754.M9ME15"/>
<feature type="compositionally biased region" description="Low complexity" evidence="1">
    <location>
        <begin position="865"/>
        <end position="884"/>
    </location>
</feature>
<name>M9ME15_PSEA3</name>
<feature type="compositionally biased region" description="Low complexity" evidence="1">
    <location>
        <begin position="694"/>
        <end position="706"/>
    </location>
</feature>
<feature type="compositionally biased region" description="Acidic residues" evidence="1">
    <location>
        <begin position="932"/>
        <end position="941"/>
    </location>
</feature>
<feature type="region of interest" description="Disordered" evidence="1">
    <location>
        <begin position="926"/>
        <end position="1042"/>
    </location>
</feature>
<feature type="region of interest" description="Disordered" evidence="1">
    <location>
        <begin position="223"/>
        <end position="252"/>
    </location>
</feature>
<feature type="region of interest" description="Disordered" evidence="1">
    <location>
        <begin position="687"/>
        <end position="889"/>
    </location>
</feature>
<feature type="compositionally biased region" description="Polar residues" evidence="1">
    <location>
        <begin position="991"/>
        <end position="1003"/>
    </location>
</feature>